<accession>A0ABV4UP20</accession>
<feature type="region of interest" description="Disordered" evidence="1">
    <location>
        <begin position="149"/>
        <end position="174"/>
    </location>
</feature>
<feature type="compositionally biased region" description="Basic and acidic residues" evidence="1">
    <location>
        <begin position="149"/>
        <end position="161"/>
    </location>
</feature>
<sequence length="380" mass="39797">MANRAGSNGIDATLYRKEGPWCTAFVDASLGTSAAQEAADGLPDTVARLLESQRAAPADIEAIRTAVRPAEGSPAPVARFVAVNNGEVVLDELVQGLRAGEPRVECGPFPNLVPLARARGGQFPYVVAEVGRDGGEIVLRHSAVPGISEERSVTGDPDEAHHARRVPGRYNEPQNRAATEEIWRRNADELARHIDEVVRDSGARLVVVSGDVKARELVVSQLSDATRALAGELDVHSRTGGADPASVEKAVQARVAEVLAADINELTEKIGNRAGGDRPAAVLGFEAVVGALQQAQAETVIVAGFQGEHSLLALAAEPWLATEDSGTPGAEILGSWPAPEVLLRAAALTDCSIRYVPSGVLPSGETIAALLRWPTSGGQD</sequence>
<gene>
    <name evidence="2" type="ORF">ACETWP_08810</name>
</gene>
<proteinExistence type="predicted"/>
<reference evidence="2 3" key="1">
    <citation type="submission" date="2024-09" db="EMBL/GenBank/DDBJ databases">
        <authorList>
            <person name="Salinas-Garcia M.A."/>
            <person name="Prieme A."/>
        </authorList>
    </citation>
    <scope>NUCLEOTIDE SEQUENCE [LARGE SCALE GENOMIC DNA]</scope>
    <source>
        <strain evidence="2 3">DSM 21081</strain>
    </source>
</reference>
<dbReference type="EMBL" id="JBHDLJ010000006">
    <property type="protein sequence ID" value="MFB0834686.1"/>
    <property type="molecule type" value="Genomic_DNA"/>
</dbReference>
<evidence type="ECO:0008006" key="4">
    <source>
        <dbReference type="Google" id="ProtNLM"/>
    </source>
</evidence>
<comment type="caution">
    <text evidence="2">The sequence shown here is derived from an EMBL/GenBank/DDBJ whole genome shotgun (WGS) entry which is preliminary data.</text>
</comment>
<dbReference type="Pfam" id="PF18844">
    <property type="entry name" value="baeRF_family2"/>
    <property type="match status" value="1"/>
</dbReference>
<evidence type="ECO:0000313" key="3">
    <source>
        <dbReference type="Proteomes" id="UP001575652"/>
    </source>
</evidence>
<evidence type="ECO:0000313" key="2">
    <source>
        <dbReference type="EMBL" id="MFB0834686.1"/>
    </source>
</evidence>
<dbReference type="Proteomes" id="UP001575652">
    <property type="component" value="Unassembled WGS sequence"/>
</dbReference>
<protein>
    <recommendedName>
        <fullName evidence="4">Peptide chain release factor 1 (ERF1)</fullName>
    </recommendedName>
</protein>
<keyword evidence="3" id="KW-1185">Reference proteome</keyword>
<organism evidence="2 3">
    <name type="scientific">Arthrobacter halodurans</name>
    <dbReference type="NCBI Taxonomy" id="516699"/>
    <lineage>
        <taxon>Bacteria</taxon>
        <taxon>Bacillati</taxon>
        <taxon>Actinomycetota</taxon>
        <taxon>Actinomycetes</taxon>
        <taxon>Micrococcales</taxon>
        <taxon>Micrococcaceae</taxon>
        <taxon>Arthrobacter</taxon>
    </lineage>
</organism>
<evidence type="ECO:0000256" key="1">
    <source>
        <dbReference type="SAM" id="MobiDB-lite"/>
    </source>
</evidence>
<dbReference type="RefSeq" id="WP_373971862.1">
    <property type="nucleotide sequence ID" value="NZ_JBHDLJ010000006.1"/>
</dbReference>
<name>A0ABV4UP20_9MICC</name>
<dbReference type="InterPro" id="IPR040701">
    <property type="entry name" value="Bact_RF_family2"/>
</dbReference>